<feature type="compositionally biased region" description="Basic residues" evidence="1">
    <location>
        <begin position="62"/>
        <end position="74"/>
    </location>
</feature>
<protein>
    <submittedName>
        <fullName evidence="2">Uncharacterized protein</fullName>
    </submittedName>
</protein>
<comment type="caution">
    <text evidence="2">The sequence shown here is derived from an EMBL/GenBank/DDBJ whole genome shotgun (WGS) entry which is preliminary data.</text>
</comment>
<evidence type="ECO:0000313" key="2">
    <source>
        <dbReference type="EMBL" id="GIY84431.1"/>
    </source>
</evidence>
<reference evidence="2 3" key="1">
    <citation type="submission" date="2021-06" db="EMBL/GenBank/DDBJ databases">
        <title>Caerostris darwini draft genome.</title>
        <authorList>
            <person name="Kono N."/>
            <person name="Arakawa K."/>
        </authorList>
    </citation>
    <scope>NUCLEOTIDE SEQUENCE [LARGE SCALE GENOMIC DNA]</scope>
</reference>
<evidence type="ECO:0000313" key="3">
    <source>
        <dbReference type="Proteomes" id="UP001054837"/>
    </source>
</evidence>
<sequence length="164" mass="18041">MHRSAVACLQMNIAFNENDDSSSRREHIQTWLTHDRCPSQIFLAITAEKRPGNGEGEMRSNSLRKRPTMNKRRGTCSPTSDASTKGLPLFSGYTPRINPNVPFEPTSCFRTPSKDLAAQSNYSDKCRVTMCAARRGLLSESTTPATNLNVNSVILAGHLAKSAI</sequence>
<proteinExistence type="predicted"/>
<feature type="region of interest" description="Disordered" evidence="1">
    <location>
        <begin position="50"/>
        <end position="88"/>
    </location>
</feature>
<organism evidence="2 3">
    <name type="scientific">Caerostris darwini</name>
    <dbReference type="NCBI Taxonomy" id="1538125"/>
    <lineage>
        <taxon>Eukaryota</taxon>
        <taxon>Metazoa</taxon>
        <taxon>Ecdysozoa</taxon>
        <taxon>Arthropoda</taxon>
        <taxon>Chelicerata</taxon>
        <taxon>Arachnida</taxon>
        <taxon>Araneae</taxon>
        <taxon>Araneomorphae</taxon>
        <taxon>Entelegynae</taxon>
        <taxon>Araneoidea</taxon>
        <taxon>Araneidae</taxon>
        <taxon>Caerostris</taxon>
    </lineage>
</organism>
<name>A0AAV4WPL3_9ARAC</name>
<dbReference type="EMBL" id="BPLQ01014930">
    <property type="protein sequence ID" value="GIY84431.1"/>
    <property type="molecule type" value="Genomic_DNA"/>
</dbReference>
<keyword evidence="3" id="KW-1185">Reference proteome</keyword>
<gene>
    <name evidence="2" type="ORF">CDAR_278711</name>
</gene>
<evidence type="ECO:0000256" key="1">
    <source>
        <dbReference type="SAM" id="MobiDB-lite"/>
    </source>
</evidence>
<dbReference type="Proteomes" id="UP001054837">
    <property type="component" value="Unassembled WGS sequence"/>
</dbReference>
<accession>A0AAV4WPL3</accession>
<dbReference type="AlphaFoldDB" id="A0AAV4WPL3"/>